<gene>
    <name evidence="1" type="ORF">GGR34_003720</name>
</gene>
<dbReference type="InterPro" id="IPR001387">
    <property type="entry name" value="Cro/C1-type_HTH"/>
</dbReference>
<accession>A0A7W6IIC5</accession>
<dbReference type="AlphaFoldDB" id="A0A7W6IIC5"/>
<dbReference type="Proteomes" id="UP000519439">
    <property type="component" value="Unassembled WGS sequence"/>
</dbReference>
<evidence type="ECO:0000313" key="1">
    <source>
        <dbReference type="EMBL" id="MBB4042035.1"/>
    </source>
</evidence>
<dbReference type="EMBL" id="JACIDC010000018">
    <property type="protein sequence ID" value="MBB4042035.1"/>
    <property type="molecule type" value="Genomic_DNA"/>
</dbReference>
<name>A0A7W6IIC5_9HYPH</name>
<dbReference type="CDD" id="cd00093">
    <property type="entry name" value="HTH_XRE"/>
    <property type="match status" value="1"/>
</dbReference>
<evidence type="ECO:0000313" key="2">
    <source>
        <dbReference type="Proteomes" id="UP000519439"/>
    </source>
</evidence>
<proteinExistence type="predicted"/>
<protein>
    <submittedName>
        <fullName evidence="1">Transcriptional regulator with XRE-family HTH domain</fullName>
    </submittedName>
</protein>
<dbReference type="RefSeq" id="WP_027316071.1">
    <property type="nucleotide sequence ID" value="NZ_JACIDC010000018.1"/>
</dbReference>
<organism evidence="1 2">
    <name type="scientific">Microvirga flocculans</name>
    <dbReference type="NCBI Taxonomy" id="217168"/>
    <lineage>
        <taxon>Bacteria</taxon>
        <taxon>Pseudomonadati</taxon>
        <taxon>Pseudomonadota</taxon>
        <taxon>Alphaproteobacteria</taxon>
        <taxon>Hyphomicrobiales</taxon>
        <taxon>Methylobacteriaceae</taxon>
        <taxon>Microvirga</taxon>
    </lineage>
</organism>
<sequence length="166" mass="18133">MPDYYAPDEAGRLLLTHAARNRLKLAARELRRLTGLTLEDIAARSPVSKSQWQNYESLEAPDLIPPHVYLPWELELGQAPVTRALAAMNGLSVLTEGQSKRRAKLGELAAHAAREQGEALATLIDVALDGEISRNEAKQLDVEFADVERVAGEVRALASEIIAGKD</sequence>
<keyword evidence="2" id="KW-1185">Reference proteome</keyword>
<comment type="caution">
    <text evidence="1">The sequence shown here is derived from an EMBL/GenBank/DDBJ whole genome shotgun (WGS) entry which is preliminary data.</text>
</comment>
<reference evidence="1 2" key="1">
    <citation type="submission" date="2020-08" db="EMBL/GenBank/DDBJ databases">
        <title>Genomic Encyclopedia of Type Strains, Phase IV (KMG-IV): sequencing the most valuable type-strain genomes for metagenomic binning, comparative biology and taxonomic classification.</title>
        <authorList>
            <person name="Goeker M."/>
        </authorList>
    </citation>
    <scope>NUCLEOTIDE SEQUENCE [LARGE SCALE GENOMIC DNA]</scope>
    <source>
        <strain evidence="1 2">DSM 15743</strain>
    </source>
</reference>